<keyword evidence="2" id="KW-1185">Reference proteome</keyword>
<evidence type="ECO:0000313" key="1">
    <source>
        <dbReference type="EMBL" id="RUS87904.1"/>
    </source>
</evidence>
<dbReference type="EMBL" id="RQTK01000097">
    <property type="protein sequence ID" value="RUS87904.1"/>
    <property type="molecule type" value="Genomic_DNA"/>
</dbReference>
<sequence>RPQGGLAQAVASVVGFGRRLDVVEGHSRCARAAILFGRLKLDALDLPVPGGHREGEATFWQISHNQVSCFSY</sequence>
<reference evidence="1 2" key="1">
    <citation type="submission" date="2019-01" db="EMBL/GenBank/DDBJ databases">
        <title>A draft genome assembly of the solar-powered sea slug Elysia chlorotica.</title>
        <authorList>
            <person name="Cai H."/>
            <person name="Li Q."/>
            <person name="Fang X."/>
            <person name="Li J."/>
            <person name="Curtis N.E."/>
            <person name="Altenburger A."/>
            <person name="Shibata T."/>
            <person name="Feng M."/>
            <person name="Maeda T."/>
            <person name="Schwartz J.A."/>
            <person name="Shigenobu S."/>
            <person name="Lundholm N."/>
            <person name="Nishiyama T."/>
            <person name="Yang H."/>
            <person name="Hasebe M."/>
            <person name="Li S."/>
            <person name="Pierce S.K."/>
            <person name="Wang J."/>
        </authorList>
    </citation>
    <scope>NUCLEOTIDE SEQUENCE [LARGE SCALE GENOMIC DNA]</scope>
    <source>
        <strain evidence="1">EC2010</strain>
        <tissue evidence="1">Whole organism of an adult</tissue>
    </source>
</reference>
<accession>A0A433U247</accession>
<comment type="caution">
    <text evidence="1">The sequence shown here is derived from an EMBL/GenBank/DDBJ whole genome shotgun (WGS) entry which is preliminary data.</text>
</comment>
<protein>
    <submittedName>
        <fullName evidence="1">Uncharacterized protein</fullName>
    </submittedName>
</protein>
<proteinExistence type="predicted"/>
<feature type="non-terminal residue" evidence="1">
    <location>
        <position position="72"/>
    </location>
</feature>
<organism evidence="1 2">
    <name type="scientific">Elysia chlorotica</name>
    <name type="common">Eastern emerald elysia</name>
    <name type="synonym">Sea slug</name>
    <dbReference type="NCBI Taxonomy" id="188477"/>
    <lineage>
        <taxon>Eukaryota</taxon>
        <taxon>Metazoa</taxon>
        <taxon>Spiralia</taxon>
        <taxon>Lophotrochozoa</taxon>
        <taxon>Mollusca</taxon>
        <taxon>Gastropoda</taxon>
        <taxon>Heterobranchia</taxon>
        <taxon>Euthyneura</taxon>
        <taxon>Panpulmonata</taxon>
        <taxon>Sacoglossa</taxon>
        <taxon>Placobranchoidea</taxon>
        <taxon>Plakobranchidae</taxon>
        <taxon>Elysia</taxon>
    </lineage>
</organism>
<name>A0A433U247_ELYCH</name>
<dbReference type="AlphaFoldDB" id="A0A433U247"/>
<gene>
    <name evidence="1" type="ORF">EGW08_004320</name>
</gene>
<feature type="non-terminal residue" evidence="1">
    <location>
        <position position="1"/>
    </location>
</feature>
<evidence type="ECO:0000313" key="2">
    <source>
        <dbReference type="Proteomes" id="UP000271974"/>
    </source>
</evidence>
<dbReference type="Proteomes" id="UP000271974">
    <property type="component" value="Unassembled WGS sequence"/>
</dbReference>